<dbReference type="EMBL" id="QGNW01001662">
    <property type="protein sequence ID" value="RVW33953.1"/>
    <property type="molecule type" value="Genomic_DNA"/>
</dbReference>
<dbReference type="PANTHER" id="PTHR48258:SF3">
    <property type="entry name" value="FK506-BINDING PROTEIN 4-LIKE ISOFORM X1"/>
    <property type="match status" value="1"/>
</dbReference>
<evidence type="ECO:0000256" key="1">
    <source>
        <dbReference type="SAM" id="Coils"/>
    </source>
</evidence>
<evidence type="ECO:0000313" key="4">
    <source>
        <dbReference type="Proteomes" id="UP000288805"/>
    </source>
</evidence>
<comment type="caution">
    <text evidence="3">The sequence shown here is derived from an EMBL/GenBank/DDBJ whole genome shotgun (WGS) entry which is preliminary data.</text>
</comment>
<accession>A0A438DEN7</accession>
<dbReference type="PANTHER" id="PTHR48258">
    <property type="entry name" value="DUF4218 DOMAIN-CONTAINING PROTEIN-RELATED"/>
    <property type="match status" value="1"/>
</dbReference>
<feature type="domain" description="DUF4218" evidence="2">
    <location>
        <begin position="48"/>
        <end position="112"/>
    </location>
</feature>
<sequence length="439" mass="50108">MSSKTASQMKWHADGRMEGEMMRHPVDSLAWKNFDNIHPSFALEPRNLCSKVLKTNQLEHLENDIIVTLCKLERIFPPSFFDVMVHLPIHLTSEAKVVGPVQYRWMYPIKRKSYPEVTYQRLARGKLVHFHGWKSLALPSVGSAKTTKLCILAFGTFPGNLSSKELEEASGIISQEKNGVCEISQTPKRAAKLFRNTKLSSQGCEVGFHLEGDFTALCKMLPSARSNWLVMAATSSFQLRIAHRLKHWIVDFLSFEMEMSHRRGRVQIMSPEDELDNLQQLSDIQPIATTTPSSSNPSDSSYPSVVGSTYVDEIYTQVLGPERHGHVRGYGFGPTPTSVFGSTSRRRLGAILSTQLENAQEMLIAIKQKFTTATEELSNVKKELSIVKETFEERLIEVQRKTQEEVKEEFEEKMMEIQRKMQAQIQEQMMQMMQQFQQK</sequence>
<dbReference type="Proteomes" id="UP000288805">
    <property type="component" value="Unassembled WGS sequence"/>
</dbReference>
<dbReference type="InterPro" id="IPR025452">
    <property type="entry name" value="DUF4218"/>
</dbReference>
<protein>
    <recommendedName>
        <fullName evidence="2">DUF4218 domain-containing protein</fullName>
    </recommendedName>
</protein>
<dbReference type="Pfam" id="PF13960">
    <property type="entry name" value="DUF4218"/>
    <property type="match status" value="1"/>
</dbReference>
<dbReference type="AlphaFoldDB" id="A0A438DEN7"/>
<evidence type="ECO:0000259" key="2">
    <source>
        <dbReference type="Pfam" id="PF13960"/>
    </source>
</evidence>
<gene>
    <name evidence="3" type="ORF">CK203_082993</name>
</gene>
<organism evidence="3 4">
    <name type="scientific">Vitis vinifera</name>
    <name type="common">Grape</name>
    <dbReference type="NCBI Taxonomy" id="29760"/>
    <lineage>
        <taxon>Eukaryota</taxon>
        <taxon>Viridiplantae</taxon>
        <taxon>Streptophyta</taxon>
        <taxon>Embryophyta</taxon>
        <taxon>Tracheophyta</taxon>
        <taxon>Spermatophyta</taxon>
        <taxon>Magnoliopsida</taxon>
        <taxon>eudicotyledons</taxon>
        <taxon>Gunneridae</taxon>
        <taxon>Pentapetalae</taxon>
        <taxon>rosids</taxon>
        <taxon>Vitales</taxon>
        <taxon>Vitaceae</taxon>
        <taxon>Viteae</taxon>
        <taxon>Vitis</taxon>
    </lineage>
</organism>
<feature type="coiled-coil region" evidence="1">
    <location>
        <begin position="356"/>
        <end position="427"/>
    </location>
</feature>
<name>A0A438DEN7_VITVI</name>
<proteinExistence type="predicted"/>
<evidence type="ECO:0000313" key="3">
    <source>
        <dbReference type="EMBL" id="RVW33953.1"/>
    </source>
</evidence>
<keyword evidence="1" id="KW-0175">Coiled coil</keyword>
<reference evidence="3 4" key="1">
    <citation type="journal article" date="2018" name="PLoS Genet.">
        <title>Population sequencing reveals clonal diversity and ancestral inbreeding in the grapevine cultivar Chardonnay.</title>
        <authorList>
            <person name="Roach M.J."/>
            <person name="Johnson D.L."/>
            <person name="Bohlmann J."/>
            <person name="van Vuuren H.J."/>
            <person name="Jones S.J."/>
            <person name="Pretorius I.S."/>
            <person name="Schmidt S.A."/>
            <person name="Borneman A.R."/>
        </authorList>
    </citation>
    <scope>NUCLEOTIDE SEQUENCE [LARGE SCALE GENOMIC DNA]</scope>
    <source>
        <strain evidence="4">cv. Chardonnay</strain>
        <tissue evidence="3">Leaf</tissue>
    </source>
</reference>